<name>A0ABT6L8L2_9MYCO</name>
<proteinExistence type="predicted"/>
<dbReference type="SUPFAM" id="SSF54427">
    <property type="entry name" value="NTF2-like"/>
    <property type="match status" value="1"/>
</dbReference>
<dbReference type="Gene3D" id="3.40.50.1820">
    <property type="entry name" value="alpha/beta hydrolase"/>
    <property type="match status" value="1"/>
</dbReference>
<gene>
    <name evidence="3" type="ORF">M2272_004979</name>
</gene>
<dbReference type="Pfam" id="PF12680">
    <property type="entry name" value="SnoaL_2"/>
    <property type="match status" value="1"/>
</dbReference>
<protein>
    <submittedName>
        <fullName evidence="3">Pimeloyl-ACP methyl ester carboxylesterase</fullName>
    </submittedName>
</protein>
<feature type="domain" description="SnoaL-like" evidence="1">
    <location>
        <begin position="243"/>
        <end position="336"/>
    </location>
</feature>
<dbReference type="SUPFAM" id="SSF53474">
    <property type="entry name" value="alpha/beta-Hydrolases"/>
    <property type="match status" value="1"/>
</dbReference>
<evidence type="ECO:0000313" key="3">
    <source>
        <dbReference type="EMBL" id="MDH6198320.1"/>
    </source>
</evidence>
<dbReference type="PANTHER" id="PTHR43798">
    <property type="entry name" value="MONOACYLGLYCEROL LIPASE"/>
    <property type="match status" value="1"/>
</dbReference>
<dbReference type="PRINTS" id="PR00111">
    <property type="entry name" value="ABHYDROLASE"/>
</dbReference>
<sequence length="363" mass="38659">MTTALFIHGFLDDENVWDDVVSTLPGDVNTIRYALPGFGARVDESTDISLASLAAEAGALIADVDGDVIVVGQSMGSQIAELVATDHPEKVTGLVLITPVPLTGTHLDAEVTAPFRALGGDPDAQRTARKQLSPNLTDDQLDRLTPTGVSARPEVVSRYVDVWNDGVPDAPPVSAFTGPVLLIRGGADTFVTAELVATVSPRFPQARQEVIDGGGHWVHVEYADRVAAMIAAFVQETAAAAGWRRSFAEKSADRFAETFAEHIVFEATTLPDAVQGRDQVAATLAAASTIYESLEFTAEVHSGSTSYLQWRATAFDGMAMSGVTILDRDADGKIVKLAIHHRPLGAVLRFAAEIQKRTEGVRS</sequence>
<dbReference type="InterPro" id="IPR000073">
    <property type="entry name" value="AB_hydrolase_1"/>
</dbReference>
<dbReference type="Proteomes" id="UP001160130">
    <property type="component" value="Unassembled WGS sequence"/>
</dbReference>
<evidence type="ECO:0000313" key="4">
    <source>
        <dbReference type="Proteomes" id="UP001160130"/>
    </source>
</evidence>
<dbReference type="PANTHER" id="PTHR43798:SF5">
    <property type="entry name" value="MONOACYLGLYCEROL LIPASE ABHD6"/>
    <property type="match status" value="1"/>
</dbReference>
<organism evidence="3 4">
    <name type="scientific">Mycolicibacterium frederiksbergense</name>
    <dbReference type="NCBI Taxonomy" id="117567"/>
    <lineage>
        <taxon>Bacteria</taxon>
        <taxon>Bacillati</taxon>
        <taxon>Actinomycetota</taxon>
        <taxon>Actinomycetes</taxon>
        <taxon>Mycobacteriales</taxon>
        <taxon>Mycobacteriaceae</taxon>
        <taxon>Mycolicibacterium</taxon>
    </lineage>
</organism>
<dbReference type="Pfam" id="PF12697">
    <property type="entry name" value="Abhydrolase_6"/>
    <property type="match status" value="1"/>
</dbReference>
<dbReference type="Gene3D" id="3.10.450.50">
    <property type="match status" value="1"/>
</dbReference>
<reference evidence="3 4" key="1">
    <citation type="submission" date="2023-04" db="EMBL/GenBank/DDBJ databases">
        <title>Forest soil microbial communities from Buena Vista Peninsula, Colon Province, Panama.</title>
        <authorList>
            <person name="Bouskill N."/>
        </authorList>
    </citation>
    <scope>NUCLEOTIDE SEQUENCE [LARGE SCALE GENOMIC DNA]</scope>
    <source>
        <strain evidence="3 4">AC80</strain>
    </source>
</reference>
<comment type="caution">
    <text evidence="3">The sequence shown here is derived from an EMBL/GenBank/DDBJ whole genome shotgun (WGS) entry which is preliminary data.</text>
</comment>
<dbReference type="RefSeq" id="WP_280834907.1">
    <property type="nucleotide sequence ID" value="NZ_JARXVE010000010.1"/>
</dbReference>
<dbReference type="InterPro" id="IPR050266">
    <property type="entry name" value="AB_hydrolase_sf"/>
</dbReference>
<dbReference type="InterPro" id="IPR029058">
    <property type="entry name" value="AB_hydrolase_fold"/>
</dbReference>
<dbReference type="InterPro" id="IPR037401">
    <property type="entry name" value="SnoaL-like"/>
</dbReference>
<accession>A0ABT6L8L2</accession>
<evidence type="ECO:0000259" key="2">
    <source>
        <dbReference type="Pfam" id="PF12697"/>
    </source>
</evidence>
<dbReference type="EMBL" id="JARXVE010000010">
    <property type="protein sequence ID" value="MDH6198320.1"/>
    <property type="molecule type" value="Genomic_DNA"/>
</dbReference>
<evidence type="ECO:0000259" key="1">
    <source>
        <dbReference type="Pfam" id="PF12680"/>
    </source>
</evidence>
<keyword evidence="4" id="KW-1185">Reference proteome</keyword>
<dbReference type="InterPro" id="IPR032710">
    <property type="entry name" value="NTF2-like_dom_sf"/>
</dbReference>
<feature type="domain" description="AB hydrolase-1" evidence="2">
    <location>
        <begin position="5"/>
        <end position="228"/>
    </location>
</feature>